<comment type="function">
    <text evidence="4">Involved in urease metallocenter assembly. Binds nickel. Probably functions as a nickel donor during metallocenter assembly.</text>
</comment>
<dbReference type="GO" id="GO:0016151">
    <property type="term" value="F:nickel cation binding"/>
    <property type="evidence" value="ECO:0007669"/>
    <property type="project" value="UniProtKB-UniRule"/>
</dbReference>
<dbReference type="GO" id="GO:0019627">
    <property type="term" value="P:urea metabolic process"/>
    <property type="evidence" value="ECO:0007669"/>
    <property type="project" value="InterPro"/>
</dbReference>
<protein>
    <recommendedName>
        <fullName evidence="4">Urease accessory protein UreE</fullName>
    </recommendedName>
</protein>
<dbReference type="GO" id="GO:0051082">
    <property type="term" value="F:unfolded protein binding"/>
    <property type="evidence" value="ECO:0007669"/>
    <property type="project" value="UniProtKB-UniRule"/>
</dbReference>
<comment type="subcellular location">
    <subcellularLocation>
        <location evidence="4">Cytoplasm</location>
    </subcellularLocation>
</comment>
<comment type="similarity">
    <text evidence="4">Belongs to the UreE family.</text>
</comment>
<sequence>MLADSILGTADDPAYAGRIRHHVDIGWGDAAKHRQLVTADTGVEVRIMLPRGTFLRDGMVIADDGTAIAVVRRPAEPAICVRFADNTGRALLMLGHLLGNQHAPVDIDETALTAPLYTSPDAARAMLAELGVVGTVTDAALAAHGWSATSADHHAGHHH</sequence>
<evidence type="ECO:0000256" key="2">
    <source>
        <dbReference type="ARBA" id="ARBA00022596"/>
    </source>
</evidence>
<evidence type="ECO:0000313" key="6">
    <source>
        <dbReference type="EMBL" id="AWT56562.1"/>
    </source>
</evidence>
<keyword evidence="2 4" id="KW-0533">Nickel</keyword>
<dbReference type="Pfam" id="PF02814">
    <property type="entry name" value="UreE_N"/>
    <property type="match status" value="1"/>
</dbReference>
<dbReference type="PIRSF" id="PIRSF036402">
    <property type="entry name" value="Ureas_acces_UreE"/>
    <property type="match status" value="1"/>
</dbReference>
<dbReference type="Proteomes" id="UP000011200">
    <property type="component" value="Chromosome"/>
</dbReference>
<evidence type="ECO:0000256" key="3">
    <source>
        <dbReference type="ARBA" id="ARBA00023186"/>
    </source>
</evidence>
<dbReference type="RefSeq" id="WP_003897140.1">
    <property type="nucleotide sequence ID" value="NZ_CP027541.1"/>
</dbReference>
<evidence type="ECO:0000313" key="7">
    <source>
        <dbReference type="Proteomes" id="UP000011200"/>
    </source>
</evidence>
<evidence type="ECO:0000256" key="1">
    <source>
        <dbReference type="ARBA" id="ARBA00022490"/>
    </source>
</evidence>
<dbReference type="HAMAP" id="MF_00822">
    <property type="entry name" value="UreE"/>
    <property type="match status" value="1"/>
</dbReference>
<keyword evidence="3 4" id="KW-0143">Chaperone</keyword>
<evidence type="ECO:0000259" key="5">
    <source>
        <dbReference type="SMART" id="SM00988"/>
    </source>
</evidence>
<dbReference type="InterPro" id="IPR036118">
    <property type="entry name" value="UreE_N_sf"/>
</dbReference>
<dbReference type="AlphaFoldDB" id="A0A2U9PXM6"/>
<feature type="domain" description="UreE urease accessory N-terminal" evidence="5">
    <location>
        <begin position="6"/>
        <end position="68"/>
    </location>
</feature>
<dbReference type="InterPro" id="IPR004029">
    <property type="entry name" value="UreE_N"/>
</dbReference>
<dbReference type="GO" id="GO:0065003">
    <property type="term" value="P:protein-containing complex assembly"/>
    <property type="evidence" value="ECO:0007669"/>
    <property type="project" value="InterPro"/>
</dbReference>
<gene>
    <name evidence="4" type="primary">ureE</name>
    <name evidence="6" type="ORF">D806_056160</name>
</gene>
<dbReference type="SMART" id="SM00988">
    <property type="entry name" value="UreE_N"/>
    <property type="match status" value="1"/>
</dbReference>
<dbReference type="InterPro" id="IPR012406">
    <property type="entry name" value="UreE"/>
</dbReference>
<dbReference type="Gene3D" id="2.60.260.20">
    <property type="entry name" value="Urease metallochaperone UreE, N-terminal domain"/>
    <property type="match status" value="1"/>
</dbReference>
<dbReference type="EMBL" id="CP027541">
    <property type="protein sequence ID" value="AWT56562.1"/>
    <property type="molecule type" value="Genomic_DNA"/>
</dbReference>
<reference evidence="7" key="2">
    <citation type="submission" date="2018-03" db="EMBL/GenBank/DDBJ databases">
        <authorList>
            <person name="Derbyshire K."/>
            <person name="Gray T.A."/>
            <person name="Champion M."/>
        </authorList>
    </citation>
    <scope>NUCLEOTIDE SEQUENCE [LARGE SCALE GENOMIC DNA]</scope>
    <source>
        <strain evidence="7">MKD8</strain>
    </source>
</reference>
<evidence type="ECO:0000256" key="4">
    <source>
        <dbReference type="HAMAP-Rule" id="MF_00822"/>
    </source>
</evidence>
<organism evidence="6 7">
    <name type="scientific">Mycolicibacterium smegmatis (strain MKD8)</name>
    <name type="common">Mycobacterium smegmatis</name>
    <dbReference type="NCBI Taxonomy" id="1214915"/>
    <lineage>
        <taxon>Bacteria</taxon>
        <taxon>Bacillati</taxon>
        <taxon>Actinomycetota</taxon>
        <taxon>Actinomycetes</taxon>
        <taxon>Mycobacteriales</taxon>
        <taxon>Mycobacteriaceae</taxon>
        <taxon>Mycolicibacterium</taxon>
    </lineage>
</organism>
<accession>A0A2U9PXM6</accession>
<reference evidence="6 7" key="1">
    <citation type="journal article" date="2013" name="Genome Announc.">
        <title>Draft genome sequence of MKD8, a conjugal recipient Mycobacterium smegmatis strain.</title>
        <authorList>
            <person name="Gray T.A."/>
            <person name="Palumbo M.J."/>
            <person name="Derbyshire K.M."/>
        </authorList>
    </citation>
    <scope>NUCLEOTIDE SEQUENCE [LARGE SCALE GENOMIC DNA]</scope>
    <source>
        <strain evidence="6 7">MKD8</strain>
    </source>
</reference>
<dbReference type="GO" id="GO:0005737">
    <property type="term" value="C:cytoplasm"/>
    <property type="evidence" value="ECO:0007669"/>
    <property type="project" value="UniProtKB-SubCell"/>
</dbReference>
<proteinExistence type="inferred from homology"/>
<name>A0A2U9PXM6_MYCSE</name>
<dbReference type="SUPFAM" id="SSF69287">
    <property type="entry name" value="Urease metallochaperone UreE, N-terminal domain"/>
    <property type="match status" value="1"/>
</dbReference>
<keyword evidence="1 4" id="KW-0963">Cytoplasm</keyword>
<dbReference type="GO" id="GO:0006457">
    <property type="term" value="P:protein folding"/>
    <property type="evidence" value="ECO:0007669"/>
    <property type="project" value="InterPro"/>
</dbReference>